<dbReference type="InterPro" id="IPR002156">
    <property type="entry name" value="RNaseH_domain"/>
</dbReference>
<reference evidence="2" key="1">
    <citation type="submission" date="2020-09" db="EMBL/GenBank/DDBJ databases">
        <title>Genome-Enabled Discovery of Anthraquinone Biosynthesis in Senna tora.</title>
        <authorList>
            <person name="Kang S.-H."/>
            <person name="Pandey R.P."/>
            <person name="Lee C.-M."/>
            <person name="Sim J.-S."/>
            <person name="Jeong J.-T."/>
            <person name="Choi B.-S."/>
            <person name="Jung M."/>
            <person name="Ginzburg D."/>
            <person name="Zhao K."/>
            <person name="Won S.Y."/>
            <person name="Oh T.-J."/>
            <person name="Yu Y."/>
            <person name="Kim N.-H."/>
            <person name="Lee O.R."/>
            <person name="Lee T.-H."/>
            <person name="Bashyal P."/>
            <person name="Kim T.-S."/>
            <person name="Lee W.-H."/>
            <person name="Kawkins C."/>
            <person name="Kim C.-K."/>
            <person name="Kim J.S."/>
            <person name="Ahn B.O."/>
            <person name="Rhee S.Y."/>
            <person name="Sohng J.K."/>
        </authorList>
    </citation>
    <scope>NUCLEOTIDE SEQUENCE</scope>
    <source>
        <tissue evidence="2">Leaf</tissue>
    </source>
</reference>
<sequence>MELRQVQTSSVDLHLHWLDKTQLIAVCKSSCISRIMVPLELFASLPFKAVWRPSASNIRTECRLPKARQSSLRPYSLFEVAPAQLIQDDDTPMTHVTFRNHPRIDEHDALNITGAVTKEEVWNAVDDTALIQLVNENDKHCIGLDVKVCNFIHDNRWSLHGLEPWLPKDTLDLIKTIPFSQWSHCRDSLVWGGDASGKYTTANGYSFLINLFSPVQDSRSWRWVWKLKVPENVRVFIWQLMHGAIPTNDFRCSRGLSMSSTCDRCGAATKSILHCLRDCHPSRSLWQCMGFTYRADFFTLDHRKWVEKGATGQFGIQSNTPSSILFACTLWYSWKLRNNNILGDKQWSVYGNCTLIHSLSSMCTKWGNELSHGGMREPRFSHWIKPSGDTLKVNTDGTSLGNPGRAGIGSVVRDSCGNWVRGFFGHIGIATNM</sequence>
<comment type="caution">
    <text evidence="2">The sequence shown here is derived from an EMBL/GenBank/DDBJ whole genome shotgun (WGS) entry which is preliminary data.</text>
</comment>
<dbReference type="InterPro" id="IPR026960">
    <property type="entry name" value="RVT-Znf"/>
</dbReference>
<gene>
    <name evidence="2" type="ORF">G2W53_018634</name>
</gene>
<name>A0A834TW71_9FABA</name>
<dbReference type="CDD" id="cd06222">
    <property type="entry name" value="RNase_H_like"/>
    <property type="match status" value="1"/>
</dbReference>
<proteinExistence type="predicted"/>
<protein>
    <submittedName>
        <fullName evidence="2">Putative ribonuclease H protein At1g65750 family</fullName>
    </submittedName>
</protein>
<accession>A0A834TW71</accession>
<dbReference type="AlphaFoldDB" id="A0A834TW71"/>
<dbReference type="OrthoDB" id="1436435at2759"/>
<dbReference type="InterPro" id="IPR036397">
    <property type="entry name" value="RNaseH_sf"/>
</dbReference>
<organism evidence="2 3">
    <name type="scientific">Senna tora</name>
    <dbReference type="NCBI Taxonomy" id="362788"/>
    <lineage>
        <taxon>Eukaryota</taxon>
        <taxon>Viridiplantae</taxon>
        <taxon>Streptophyta</taxon>
        <taxon>Embryophyta</taxon>
        <taxon>Tracheophyta</taxon>
        <taxon>Spermatophyta</taxon>
        <taxon>Magnoliopsida</taxon>
        <taxon>eudicotyledons</taxon>
        <taxon>Gunneridae</taxon>
        <taxon>Pentapetalae</taxon>
        <taxon>rosids</taxon>
        <taxon>fabids</taxon>
        <taxon>Fabales</taxon>
        <taxon>Fabaceae</taxon>
        <taxon>Caesalpinioideae</taxon>
        <taxon>Cassia clade</taxon>
        <taxon>Senna</taxon>
    </lineage>
</organism>
<dbReference type="SUPFAM" id="SSF53098">
    <property type="entry name" value="Ribonuclease H-like"/>
    <property type="match status" value="1"/>
</dbReference>
<dbReference type="InterPro" id="IPR012337">
    <property type="entry name" value="RNaseH-like_sf"/>
</dbReference>
<dbReference type="Gene3D" id="3.30.420.10">
    <property type="entry name" value="Ribonuclease H-like superfamily/Ribonuclease H"/>
    <property type="match status" value="1"/>
</dbReference>
<dbReference type="InterPro" id="IPR044730">
    <property type="entry name" value="RNase_H-like_dom_plant"/>
</dbReference>
<evidence type="ECO:0000313" key="3">
    <source>
        <dbReference type="Proteomes" id="UP000634136"/>
    </source>
</evidence>
<feature type="domain" description="RNase H type-1" evidence="1">
    <location>
        <begin position="387"/>
        <end position="433"/>
    </location>
</feature>
<evidence type="ECO:0000259" key="1">
    <source>
        <dbReference type="PROSITE" id="PS50879"/>
    </source>
</evidence>
<dbReference type="Proteomes" id="UP000634136">
    <property type="component" value="Unassembled WGS sequence"/>
</dbReference>
<evidence type="ECO:0000313" key="2">
    <source>
        <dbReference type="EMBL" id="KAF7827470.1"/>
    </source>
</evidence>
<dbReference type="GO" id="GO:0003676">
    <property type="term" value="F:nucleic acid binding"/>
    <property type="evidence" value="ECO:0007669"/>
    <property type="project" value="InterPro"/>
</dbReference>
<dbReference type="PROSITE" id="PS50879">
    <property type="entry name" value="RNASE_H_1"/>
    <property type="match status" value="1"/>
</dbReference>
<dbReference type="EMBL" id="JAAIUW010000006">
    <property type="protein sequence ID" value="KAF7827470.1"/>
    <property type="molecule type" value="Genomic_DNA"/>
</dbReference>
<keyword evidence="3" id="KW-1185">Reference proteome</keyword>
<dbReference type="Pfam" id="PF13966">
    <property type="entry name" value="zf-RVT"/>
    <property type="match status" value="1"/>
</dbReference>
<dbReference type="GO" id="GO:0004523">
    <property type="term" value="F:RNA-DNA hybrid ribonuclease activity"/>
    <property type="evidence" value="ECO:0007669"/>
    <property type="project" value="InterPro"/>
</dbReference>